<dbReference type="EMBL" id="JAFBDZ010000002">
    <property type="protein sequence ID" value="MBM7585271.1"/>
    <property type="molecule type" value="Genomic_DNA"/>
</dbReference>
<keyword evidence="1" id="KW-0946">Virion</keyword>
<dbReference type="InterPro" id="IPR014867">
    <property type="entry name" value="Spore_coat_CotH_CotH2/3/7"/>
</dbReference>
<dbReference type="Proteomes" id="UP001646157">
    <property type="component" value="Unassembled WGS sequence"/>
</dbReference>
<dbReference type="RefSeq" id="WP_205170850.1">
    <property type="nucleotide sequence ID" value="NZ_JAFBDZ010000002.1"/>
</dbReference>
<keyword evidence="1" id="KW-0167">Capsid protein</keyword>
<comment type="caution">
    <text evidence="1">The sequence shown here is derived from an EMBL/GenBank/DDBJ whole genome shotgun (WGS) entry which is preliminary data.</text>
</comment>
<accession>A0ABS2NBN7</accession>
<evidence type="ECO:0000313" key="2">
    <source>
        <dbReference type="Proteomes" id="UP001646157"/>
    </source>
</evidence>
<name>A0ABS2NBN7_9BACI</name>
<dbReference type="Pfam" id="PF08757">
    <property type="entry name" value="CotH"/>
    <property type="match status" value="1"/>
</dbReference>
<reference evidence="1 2" key="1">
    <citation type="submission" date="2021-01" db="EMBL/GenBank/DDBJ databases">
        <title>Genomic Encyclopedia of Type Strains, Phase IV (KMG-IV): sequencing the most valuable type-strain genomes for metagenomic binning, comparative biology and taxonomic classification.</title>
        <authorList>
            <person name="Goeker M."/>
        </authorList>
    </citation>
    <scope>NUCLEOTIDE SEQUENCE [LARGE SCALE GENOMIC DNA]</scope>
    <source>
        <strain evidence="1 2">DSM 24834</strain>
    </source>
</reference>
<sequence length="357" mass="41780">MNTELLTYSIFIHPKDLKALKQNVWRKRPVNAKLTTQNQSFKVDVLYRGEHIRNMQKKSYQLIFQKSFYGAKEIHLNAEYKDLSLIRNKLSLDFFQDIGVLSPGSSYVLLYLNGTFQGIYLQLESLDEHLLKKRGLPSGSIHYAVNDDANFSLLTPELTVKEALDSGYSRKFGTTQDDDRLKELIYSINLASEREFPEIIEGILDVEKYLKWLVGVICTQNFDGFIQNYALYKNYETELFEISPWDYDGTWGKDLNGGDTAFDYISIDGYNTLTARLLQFEKYRKCYKEQMEEVLSTKFTPTYLEPVVQDLFTLLEPHRDKDPFIHASKLDFEEEAHQIITFIQDRNHFLTHQLKDF</sequence>
<dbReference type="PANTHER" id="PTHR40050:SF1">
    <property type="entry name" value="INNER SPORE COAT PROTEIN H"/>
    <property type="match status" value="1"/>
</dbReference>
<evidence type="ECO:0000313" key="1">
    <source>
        <dbReference type="EMBL" id="MBM7585271.1"/>
    </source>
</evidence>
<keyword evidence="2" id="KW-1185">Reference proteome</keyword>
<gene>
    <name evidence="1" type="ORF">JOC86_001813</name>
</gene>
<protein>
    <submittedName>
        <fullName evidence="1">Spore coat protein H</fullName>
    </submittedName>
</protein>
<proteinExistence type="predicted"/>
<organism evidence="1 2">
    <name type="scientific">Rossellomorea pakistanensis</name>
    <dbReference type="NCBI Taxonomy" id="992288"/>
    <lineage>
        <taxon>Bacteria</taxon>
        <taxon>Bacillati</taxon>
        <taxon>Bacillota</taxon>
        <taxon>Bacilli</taxon>
        <taxon>Bacillales</taxon>
        <taxon>Bacillaceae</taxon>
        <taxon>Rossellomorea</taxon>
    </lineage>
</organism>
<dbReference type="PANTHER" id="PTHR40050">
    <property type="entry name" value="INNER SPORE COAT PROTEIN H"/>
    <property type="match status" value="1"/>
</dbReference>